<dbReference type="Pfam" id="PF03581">
    <property type="entry name" value="Herpes_UL33"/>
    <property type="match status" value="1"/>
</dbReference>
<evidence type="ECO:0000256" key="3">
    <source>
        <dbReference type="ARBA" id="ARBA00023219"/>
    </source>
</evidence>
<sequence length="153" mass="17413">MYSSENASDNHPDPSTVLEKTSCSNSSIFINGNQNCVKMAVRVKDIIPNEDLQTLDLNALEAKYLSDEQVQIAIWFDNLIPPEMEAVFPTTDSQVNYISFTDRFSSMLKHGFVNNMHTDASICAHRQNITHKRERFSSIMGKFLDLHQILKES</sequence>
<dbReference type="InterPro" id="IPR005208">
    <property type="entry name" value="Herpes_TT2"/>
</dbReference>
<dbReference type="GO" id="GO:0019073">
    <property type="term" value="P:viral DNA genome packaging"/>
    <property type="evidence" value="ECO:0007669"/>
    <property type="project" value="InterPro"/>
</dbReference>
<dbReference type="RefSeq" id="NP_077440.1">
    <property type="nucleotide sequence ID" value="NC_002686.2"/>
</dbReference>
<keyword evidence="3" id="KW-0231">Viral genome packaging</keyword>
<name>Q9E1Z1_CHV9D</name>
<keyword evidence="5" id="KW-1185">Reference proteome</keyword>
<keyword evidence="1" id="KW-1048">Host nucleus</keyword>
<dbReference type="KEGG" id="vg:920550"/>
<proteinExistence type="inferred from homology"/>
<reference evidence="4 5" key="1">
    <citation type="journal article" date="2001" name="Virology">
        <title>The DNA sequence of the simian varicella virus genome.</title>
        <authorList>
            <person name="Gray W.L."/>
            <person name="Starnes H.B."/>
            <person name="White M.W."/>
            <person name="Mahalingam R."/>
        </authorList>
    </citation>
    <scope>NUCLEOTIDE SEQUENCE [LARGE SCALE GENOMIC DNA]</scope>
</reference>
<accession>Q9E1Z1</accession>
<dbReference type="EMBL" id="AF275348">
    <property type="protein sequence ID" value="AAG27198.1"/>
    <property type="molecule type" value="Genomic_DNA"/>
</dbReference>
<organism evidence="4 5">
    <name type="scientific">Cercopithecine herpesvirus 9 (strain DHV)</name>
    <name type="common">CeHV-9</name>
    <name type="synonym">Simian varicella virus</name>
    <dbReference type="NCBI Taxonomy" id="36348"/>
    <lineage>
        <taxon>Viruses</taxon>
        <taxon>Duplodnaviria</taxon>
        <taxon>Heunggongvirae</taxon>
        <taxon>Peploviricota</taxon>
        <taxon>Herviviricetes</taxon>
        <taxon>Herpesvirales</taxon>
        <taxon>Orthoherpesviridae</taxon>
        <taxon>Alphaherpesvirinae</taxon>
        <taxon>Varicellovirus</taxon>
        <taxon>Varicellovirus cercopithecinealpha9</taxon>
    </lineage>
</organism>
<evidence type="ECO:0000256" key="2">
    <source>
        <dbReference type="ARBA" id="ARBA00022612"/>
    </source>
</evidence>
<dbReference type="GeneID" id="920550"/>
<dbReference type="HAMAP" id="MF_04015">
    <property type="entry name" value="HSV_TRM2"/>
    <property type="match status" value="1"/>
</dbReference>
<evidence type="ECO:0000313" key="4">
    <source>
        <dbReference type="EMBL" id="AAG27198.1"/>
    </source>
</evidence>
<dbReference type="Proteomes" id="UP000159358">
    <property type="component" value="Segment"/>
</dbReference>
<protein>
    <submittedName>
        <fullName evidence="4">Uncharacterized protein</fullName>
    </submittedName>
</protein>
<evidence type="ECO:0000313" key="5">
    <source>
        <dbReference type="Proteomes" id="UP000159358"/>
    </source>
</evidence>
<keyword evidence="2" id="KW-1188">Viral release from host cell</keyword>
<organismHost>
    <name type="scientific">Chlorocebus aethiops</name>
    <name type="common">Green monkey</name>
    <name type="synonym">Cercopithecus aethiops</name>
    <dbReference type="NCBI Taxonomy" id="9534"/>
</organismHost>
<evidence type="ECO:0000256" key="1">
    <source>
        <dbReference type="ARBA" id="ARBA00022562"/>
    </source>
</evidence>